<accession>A0A0L6CNV9</accession>
<dbReference type="Pfam" id="PF00877">
    <property type="entry name" value="NLPC_P60"/>
    <property type="match status" value="1"/>
</dbReference>
<dbReference type="EMBL" id="LAIR01000002">
    <property type="protein sequence ID" value="KNX39436.1"/>
    <property type="molecule type" value="Genomic_DNA"/>
</dbReference>
<dbReference type="PATRIC" id="fig|1631356.3.peg.2464"/>
<dbReference type="Proteomes" id="UP000037397">
    <property type="component" value="Unassembled WGS sequence"/>
</dbReference>
<dbReference type="SUPFAM" id="SSF54001">
    <property type="entry name" value="Cysteine proteinases"/>
    <property type="match status" value="1"/>
</dbReference>
<dbReference type="GO" id="GO:0008234">
    <property type="term" value="F:cysteine-type peptidase activity"/>
    <property type="evidence" value="ECO:0007669"/>
    <property type="project" value="UniProtKB-KW"/>
</dbReference>
<evidence type="ECO:0000313" key="8">
    <source>
        <dbReference type="Proteomes" id="UP000037397"/>
    </source>
</evidence>
<evidence type="ECO:0000256" key="1">
    <source>
        <dbReference type="ARBA" id="ARBA00007074"/>
    </source>
</evidence>
<evidence type="ECO:0000256" key="2">
    <source>
        <dbReference type="ARBA" id="ARBA00022670"/>
    </source>
</evidence>
<evidence type="ECO:0000259" key="6">
    <source>
        <dbReference type="PROSITE" id="PS51935"/>
    </source>
</evidence>
<keyword evidence="3" id="KW-0378">Hydrolase</keyword>
<feature type="domain" description="NlpC/P60" evidence="6">
    <location>
        <begin position="162"/>
        <end position="330"/>
    </location>
</feature>
<dbReference type="GO" id="GO:0006508">
    <property type="term" value="P:proteolysis"/>
    <property type="evidence" value="ECO:0007669"/>
    <property type="project" value="UniProtKB-KW"/>
</dbReference>
<dbReference type="PROSITE" id="PS51935">
    <property type="entry name" value="NLPC_P60"/>
    <property type="match status" value="1"/>
</dbReference>
<keyword evidence="8" id="KW-1185">Reference proteome</keyword>
<keyword evidence="2" id="KW-0645">Protease</keyword>
<protein>
    <recommendedName>
        <fullName evidence="6">NlpC/P60 domain-containing protein</fullName>
    </recommendedName>
</protein>
<dbReference type="Gene3D" id="3.90.1720.10">
    <property type="entry name" value="endopeptidase domain like (from Nostoc punctiforme)"/>
    <property type="match status" value="1"/>
</dbReference>
<dbReference type="AlphaFoldDB" id="A0A0L6CNV9"/>
<feature type="region of interest" description="Disordered" evidence="5">
    <location>
        <begin position="296"/>
        <end position="330"/>
    </location>
</feature>
<organism evidence="7 8">
    <name type="scientific">Luteipulveratus halotolerans</name>
    <dbReference type="NCBI Taxonomy" id="1631356"/>
    <lineage>
        <taxon>Bacteria</taxon>
        <taxon>Bacillati</taxon>
        <taxon>Actinomycetota</taxon>
        <taxon>Actinomycetes</taxon>
        <taxon>Micrococcales</taxon>
        <taxon>Dermacoccaceae</taxon>
        <taxon>Luteipulveratus</taxon>
    </lineage>
</organism>
<name>A0A0L6CNV9_9MICO</name>
<dbReference type="InterPro" id="IPR000064">
    <property type="entry name" value="NLP_P60_dom"/>
</dbReference>
<evidence type="ECO:0000256" key="5">
    <source>
        <dbReference type="SAM" id="MobiDB-lite"/>
    </source>
</evidence>
<keyword evidence="4" id="KW-0788">Thiol protease</keyword>
<proteinExistence type="inferred from homology"/>
<comment type="similarity">
    <text evidence="1">Belongs to the peptidase C40 family.</text>
</comment>
<sequence length="330" mass="35856">MAGASWQALRVLEAIPPAQAQAAPAPTAETQPAVSLNADKFRYLRQSGPARTIVQDEHGRLVATFTDQCRLVAVTGPTRTFAEPQGTGETVRHSSWVRIAPQAWTPGSEKSWGKPWLIAALQDKKPDVLAVAMQYIQGSRDLQDTHGRRYAGNASFGPPGGPGQPRLEASDFYDYLGVPWTFPDGRVKTPEPARIGAMDCSGYLRMVFGYRLGFPLMSKSEPKPGPALPRRAYAMAAYAPGISVIPNRNAQPPAAELAKLQPGDMVFFETDTEIGIDHSGIYMGLDSSRQHRFISSRGEPDGPNMGDIGRHSTLDGPGPFTRGFRTARRI</sequence>
<evidence type="ECO:0000256" key="4">
    <source>
        <dbReference type="ARBA" id="ARBA00022807"/>
    </source>
</evidence>
<comment type="caution">
    <text evidence="7">The sequence shown here is derived from an EMBL/GenBank/DDBJ whole genome shotgun (WGS) entry which is preliminary data.</text>
</comment>
<reference evidence="8" key="1">
    <citation type="submission" date="2015-03" db="EMBL/GenBank/DDBJ databases">
        <title>Luteipulveratus halotolerans sp. nov., a novel actinobacterium (Dermacoccaceae) from Sarawak, Malaysia.</title>
        <authorList>
            <person name="Juboi H."/>
            <person name="Basik A."/>
            <person name="Shamsul S.S."/>
            <person name="Arnold P."/>
            <person name="Schmitt E.K."/>
            <person name="Sanglier J.-J."/>
            <person name="Yeo T."/>
        </authorList>
    </citation>
    <scope>NUCLEOTIDE SEQUENCE [LARGE SCALE GENOMIC DNA]</scope>
    <source>
        <strain evidence="8">C296001</strain>
    </source>
</reference>
<dbReference type="STRING" id="1631356.VV01_12570"/>
<gene>
    <name evidence="7" type="ORF">VV01_12570</name>
</gene>
<evidence type="ECO:0000313" key="7">
    <source>
        <dbReference type="EMBL" id="KNX39436.1"/>
    </source>
</evidence>
<evidence type="ECO:0000256" key="3">
    <source>
        <dbReference type="ARBA" id="ARBA00022801"/>
    </source>
</evidence>
<dbReference type="InterPro" id="IPR038765">
    <property type="entry name" value="Papain-like_cys_pep_sf"/>
</dbReference>